<dbReference type="EMBL" id="JARBHB010000004">
    <property type="protein sequence ID" value="KAJ8887779.1"/>
    <property type="molecule type" value="Genomic_DNA"/>
</dbReference>
<comment type="caution">
    <text evidence="2">The sequence shown here is derived from an EMBL/GenBank/DDBJ whole genome shotgun (WGS) entry which is preliminary data.</text>
</comment>
<gene>
    <name evidence="2" type="ORF">PR048_013997</name>
</gene>
<proteinExistence type="predicted"/>
<organism evidence="2 3">
    <name type="scientific">Dryococelus australis</name>
    <dbReference type="NCBI Taxonomy" id="614101"/>
    <lineage>
        <taxon>Eukaryota</taxon>
        <taxon>Metazoa</taxon>
        <taxon>Ecdysozoa</taxon>
        <taxon>Arthropoda</taxon>
        <taxon>Hexapoda</taxon>
        <taxon>Insecta</taxon>
        <taxon>Pterygota</taxon>
        <taxon>Neoptera</taxon>
        <taxon>Polyneoptera</taxon>
        <taxon>Phasmatodea</taxon>
        <taxon>Verophasmatodea</taxon>
        <taxon>Anareolatae</taxon>
        <taxon>Phasmatidae</taxon>
        <taxon>Eurycanthinae</taxon>
        <taxon>Dryococelus</taxon>
    </lineage>
</organism>
<evidence type="ECO:0000256" key="1">
    <source>
        <dbReference type="SAM" id="MobiDB-lite"/>
    </source>
</evidence>
<feature type="non-terminal residue" evidence="2">
    <location>
        <position position="141"/>
    </location>
</feature>
<sequence length="141" mass="15920">MDKAIIATMKQLYRGITGFKAFWKQLTVLDAIYDVSKAWHMIKPITLSKSSKKIFPDIEAEDCFGFENDKFSATNLSAALRVTAGCENVDSMAIKEWFEVDRMEPGHEVVSDCDIVKRVKGQVETDDSDEDEALIPEKHIS</sequence>
<name>A0ABQ9HTS8_9NEOP</name>
<feature type="region of interest" description="Disordered" evidence="1">
    <location>
        <begin position="122"/>
        <end position="141"/>
    </location>
</feature>
<evidence type="ECO:0000313" key="3">
    <source>
        <dbReference type="Proteomes" id="UP001159363"/>
    </source>
</evidence>
<dbReference type="Proteomes" id="UP001159363">
    <property type="component" value="Chromosome X"/>
</dbReference>
<accession>A0ABQ9HTS8</accession>
<protein>
    <recommendedName>
        <fullName evidence="4">DDE-1 domain-containing protein</fullName>
    </recommendedName>
</protein>
<reference evidence="2 3" key="1">
    <citation type="submission" date="2023-02" db="EMBL/GenBank/DDBJ databases">
        <title>LHISI_Scaffold_Assembly.</title>
        <authorList>
            <person name="Stuart O.P."/>
            <person name="Cleave R."/>
            <person name="Magrath M.J.L."/>
            <person name="Mikheyev A.S."/>
        </authorList>
    </citation>
    <scope>NUCLEOTIDE SEQUENCE [LARGE SCALE GENOMIC DNA]</scope>
    <source>
        <strain evidence="2">Daus_M_001</strain>
        <tissue evidence="2">Leg muscle</tissue>
    </source>
</reference>
<evidence type="ECO:0008006" key="4">
    <source>
        <dbReference type="Google" id="ProtNLM"/>
    </source>
</evidence>
<evidence type="ECO:0000313" key="2">
    <source>
        <dbReference type="EMBL" id="KAJ8887779.1"/>
    </source>
</evidence>
<keyword evidence="3" id="KW-1185">Reference proteome</keyword>
<feature type="compositionally biased region" description="Acidic residues" evidence="1">
    <location>
        <begin position="124"/>
        <end position="134"/>
    </location>
</feature>